<protein>
    <recommendedName>
        <fullName evidence="5">Poly(3-hydroxybutyrate) depolymerase</fullName>
    </recommendedName>
</protein>
<evidence type="ECO:0000256" key="2">
    <source>
        <dbReference type="SAM" id="SignalP"/>
    </source>
</evidence>
<evidence type="ECO:0000313" key="4">
    <source>
        <dbReference type="Proteomes" id="UP000788426"/>
    </source>
</evidence>
<sequence>MTNKPFFSILLLSCVSLYAQPATSASTSETIKTTTELQGNSTSTASALQPTTRSIASDAQMQQKLKTFFISQLDKDMVEMPEKDLYNKTFDASSIAKEQDSMWKLWVEVNKESLEKSEFNKVLQGQHELIWDLPKQQKMKATMLSRGTTPNGGFPLFISLHGGGKAFVNNPWDSQSNTDAYQYNISLANREREWFTLFFIPRMADDRVGRWYLQPQRMMVRRVCRLAAISGFVNPKKIYIFGYSEGGYGSHRLALFMPDYFAGVSPIAACEPLKAPENLRNVAFAVHMGEEDNGFGRASYARLWKDKLAELQKQAQNDYIHKVNMIPGRGHHISPTDHTTWLLQNEKRTYPNKITYLYYNMTSDYDEEAYSNGVYYLDFRELKHQPNAEVMFEVEHKGNVFNITTDDVNNTKVQGSLGLFINDIDFSKPVEVYKEGKLVFKQLVQPNVGAMADALSLWCDPLRMFPAKIIIPMNAHHYPTAITTQTSSDAHETGRYNVLGMSIDKPEKGINIVKMSDGTTHKELIK</sequence>
<keyword evidence="2" id="KW-0732">Signal</keyword>
<evidence type="ECO:0008006" key="5">
    <source>
        <dbReference type="Google" id="ProtNLM"/>
    </source>
</evidence>
<dbReference type="RefSeq" id="WP_219481276.1">
    <property type="nucleotide sequence ID" value="NZ_JAHXCT010000004.1"/>
</dbReference>
<name>A0ABS6YCU5_9BACT</name>
<keyword evidence="4" id="KW-1185">Reference proteome</keyword>
<reference evidence="3 4" key="1">
    <citation type="submission" date="2021-07" db="EMBL/GenBank/DDBJ databases">
        <title>Genomic diversity and antimicrobial resistance of Prevotella spp. isolated from chronic lung disease airways.</title>
        <authorList>
            <person name="Webb K.A."/>
            <person name="Olagoke O.S."/>
            <person name="Baird T."/>
            <person name="Neill J."/>
            <person name="Pham A."/>
            <person name="Wells T.J."/>
            <person name="Ramsay K.A."/>
            <person name="Bell S.C."/>
            <person name="Sarovich D.S."/>
            <person name="Price E.P."/>
        </authorList>
    </citation>
    <scope>NUCLEOTIDE SEQUENCE [LARGE SCALE GENOMIC DNA]</scope>
    <source>
        <strain evidence="3 4">SCHI0011.S.12</strain>
    </source>
</reference>
<feature type="signal peptide" evidence="2">
    <location>
        <begin position="1"/>
        <end position="24"/>
    </location>
</feature>
<gene>
    <name evidence="3" type="ORF">KZO38_06375</name>
</gene>
<comment type="caution">
    <text evidence="3">The sequence shown here is derived from an EMBL/GenBank/DDBJ whole genome shotgun (WGS) entry which is preliminary data.</text>
</comment>
<organism evidence="3 4">
    <name type="scientific">Hoylesella nanceiensis</name>
    <dbReference type="NCBI Taxonomy" id="425941"/>
    <lineage>
        <taxon>Bacteria</taxon>
        <taxon>Pseudomonadati</taxon>
        <taxon>Bacteroidota</taxon>
        <taxon>Bacteroidia</taxon>
        <taxon>Bacteroidales</taxon>
        <taxon>Prevotellaceae</taxon>
        <taxon>Hoylesella</taxon>
    </lineage>
</organism>
<proteinExistence type="predicted"/>
<dbReference type="Proteomes" id="UP000788426">
    <property type="component" value="Unassembled WGS sequence"/>
</dbReference>
<feature type="chain" id="PRO_5046189830" description="Poly(3-hydroxybutyrate) depolymerase" evidence="2">
    <location>
        <begin position="25"/>
        <end position="526"/>
    </location>
</feature>
<accession>A0ABS6YCU5</accession>
<feature type="region of interest" description="Disordered" evidence="1">
    <location>
        <begin position="28"/>
        <end position="50"/>
    </location>
</feature>
<evidence type="ECO:0000256" key="1">
    <source>
        <dbReference type="SAM" id="MobiDB-lite"/>
    </source>
</evidence>
<evidence type="ECO:0000313" key="3">
    <source>
        <dbReference type="EMBL" id="MBW4769386.1"/>
    </source>
</evidence>
<dbReference type="EMBL" id="JAHXCT010000004">
    <property type="protein sequence ID" value="MBW4769386.1"/>
    <property type="molecule type" value="Genomic_DNA"/>
</dbReference>